<keyword evidence="3" id="KW-1185">Reference proteome</keyword>
<evidence type="ECO:0000256" key="1">
    <source>
        <dbReference type="SAM" id="MobiDB-lite"/>
    </source>
</evidence>
<feature type="compositionally biased region" description="Basic and acidic residues" evidence="1">
    <location>
        <begin position="86"/>
        <end position="105"/>
    </location>
</feature>
<organism evidence="2 3">
    <name type="scientific">Ricinus communis</name>
    <name type="common">Castor bean</name>
    <dbReference type="NCBI Taxonomy" id="3988"/>
    <lineage>
        <taxon>Eukaryota</taxon>
        <taxon>Viridiplantae</taxon>
        <taxon>Streptophyta</taxon>
        <taxon>Embryophyta</taxon>
        <taxon>Tracheophyta</taxon>
        <taxon>Spermatophyta</taxon>
        <taxon>Magnoliopsida</taxon>
        <taxon>eudicotyledons</taxon>
        <taxon>Gunneridae</taxon>
        <taxon>Pentapetalae</taxon>
        <taxon>rosids</taxon>
        <taxon>fabids</taxon>
        <taxon>Malpighiales</taxon>
        <taxon>Euphorbiaceae</taxon>
        <taxon>Acalyphoideae</taxon>
        <taxon>Acalypheae</taxon>
        <taxon>Ricinus</taxon>
    </lineage>
</organism>
<accession>B9T086</accession>
<dbReference type="AlphaFoldDB" id="B9T086"/>
<evidence type="ECO:0000313" key="2">
    <source>
        <dbReference type="EMBL" id="EEF30725.1"/>
    </source>
</evidence>
<dbReference type="Proteomes" id="UP000008311">
    <property type="component" value="Unassembled WGS sequence"/>
</dbReference>
<feature type="region of interest" description="Disordered" evidence="1">
    <location>
        <begin position="86"/>
        <end position="107"/>
    </location>
</feature>
<evidence type="ECO:0000313" key="3">
    <source>
        <dbReference type="Proteomes" id="UP000008311"/>
    </source>
</evidence>
<proteinExistence type="predicted"/>
<protein>
    <submittedName>
        <fullName evidence="2">Uncharacterized protein</fullName>
    </submittedName>
</protein>
<gene>
    <name evidence="2" type="ORF">RCOM_0461630</name>
</gene>
<dbReference type="EMBL" id="EQ974298">
    <property type="protein sequence ID" value="EEF30725.1"/>
    <property type="molecule type" value="Genomic_DNA"/>
</dbReference>
<dbReference type="InParanoid" id="B9T086"/>
<sequence>MDKDLRTGCRVIEGNMNEVNVGENEHNHSNFGDLGVDKEVDSILNEGIEELCDKVVNEFVIDEDYASESGSEELFETRVKMRGYLEDIQNKEDDSHEEEEKHDDTNETVIIEHVNVGAAYI</sequence>
<reference evidence="3" key="1">
    <citation type="journal article" date="2010" name="Nat. Biotechnol.">
        <title>Draft genome sequence of the oilseed species Ricinus communis.</title>
        <authorList>
            <person name="Chan A.P."/>
            <person name="Crabtree J."/>
            <person name="Zhao Q."/>
            <person name="Lorenzi H."/>
            <person name="Orvis J."/>
            <person name="Puiu D."/>
            <person name="Melake-Berhan A."/>
            <person name="Jones K.M."/>
            <person name="Redman J."/>
            <person name="Chen G."/>
            <person name="Cahoon E.B."/>
            <person name="Gedil M."/>
            <person name="Stanke M."/>
            <person name="Haas B.J."/>
            <person name="Wortman J.R."/>
            <person name="Fraser-Liggett C.M."/>
            <person name="Ravel J."/>
            <person name="Rabinowicz P.D."/>
        </authorList>
    </citation>
    <scope>NUCLEOTIDE SEQUENCE [LARGE SCALE GENOMIC DNA]</scope>
    <source>
        <strain evidence="3">cv. Hale</strain>
    </source>
</reference>
<name>B9T086_RICCO</name>